<reference evidence="2 3" key="1">
    <citation type="journal article" date="2018" name="Cell">
        <title>The Chara Genome: Secondary Complexity and Implications for Plant Terrestrialization.</title>
        <authorList>
            <person name="Nishiyama T."/>
            <person name="Sakayama H."/>
            <person name="Vries J.D."/>
            <person name="Buschmann H."/>
            <person name="Saint-Marcoux D."/>
            <person name="Ullrich K.K."/>
            <person name="Haas F.B."/>
            <person name="Vanderstraeten L."/>
            <person name="Becker D."/>
            <person name="Lang D."/>
            <person name="Vosolsobe S."/>
            <person name="Rombauts S."/>
            <person name="Wilhelmsson P.K.I."/>
            <person name="Janitza P."/>
            <person name="Kern R."/>
            <person name="Heyl A."/>
            <person name="Rumpler F."/>
            <person name="Villalobos L.I.A.C."/>
            <person name="Clay J.M."/>
            <person name="Skokan R."/>
            <person name="Toyoda A."/>
            <person name="Suzuki Y."/>
            <person name="Kagoshima H."/>
            <person name="Schijlen E."/>
            <person name="Tajeshwar N."/>
            <person name="Catarino B."/>
            <person name="Hetherington A.J."/>
            <person name="Saltykova A."/>
            <person name="Bonnot C."/>
            <person name="Breuninger H."/>
            <person name="Symeonidi A."/>
            <person name="Radhakrishnan G.V."/>
            <person name="Van Nieuwerburgh F."/>
            <person name="Deforce D."/>
            <person name="Chang C."/>
            <person name="Karol K.G."/>
            <person name="Hedrich R."/>
            <person name="Ulvskov P."/>
            <person name="Glockner G."/>
            <person name="Delwiche C.F."/>
            <person name="Petrasek J."/>
            <person name="Van de Peer Y."/>
            <person name="Friml J."/>
            <person name="Beilby M."/>
            <person name="Dolan L."/>
            <person name="Kohara Y."/>
            <person name="Sugano S."/>
            <person name="Fujiyama A."/>
            <person name="Delaux P.-M."/>
            <person name="Quint M."/>
            <person name="TheiBen G."/>
            <person name="Hagemann M."/>
            <person name="Harholt J."/>
            <person name="Dunand C."/>
            <person name="Zachgo S."/>
            <person name="Langdale J."/>
            <person name="Maumus F."/>
            <person name="Straeten D.V.D."/>
            <person name="Gould S.B."/>
            <person name="Rensing S.A."/>
        </authorList>
    </citation>
    <scope>NUCLEOTIDE SEQUENCE [LARGE SCALE GENOMIC DNA]</scope>
    <source>
        <strain evidence="2 3">S276</strain>
    </source>
</reference>
<organism evidence="2 3">
    <name type="scientific">Chara braunii</name>
    <name type="common">Braun's stonewort</name>
    <dbReference type="NCBI Taxonomy" id="69332"/>
    <lineage>
        <taxon>Eukaryota</taxon>
        <taxon>Viridiplantae</taxon>
        <taxon>Streptophyta</taxon>
        <taxon>Charophyceae</taxon>
        <taxon>Charales</taxon>
        <taxon>Characeae</taxon>
        <taxon>Chara</taxon>
    </lineage>
</organism>
<dbReference type="PANTHER" id="PTHR31296">
    <property type="entry name" value="UPF0565 PROTEIN C2ORF69"/>
    <property type="match status" value="1"/>
</dbReference>
<dbReference type="EMBL" id="BFEA01001320">
    <property type="protein sequence ID" value="GBG93235.1"/>
    <property type="molecule type" value="Genomic_DNA"/>
</dbReference>
<dbReference type="AlphaFoldDB" id="A0A388MFH5"/>
<dbReference type="GO" id="GO:0005739">
    <property type="term" value="C:mitochondrion"/>
    <property type="evidence" value="ECO:0007669"/>
    <property type="project" value="TreeGrafter"/>
</dbReference>
<dbReference type="OrthoDB" id="419333at2759"/>
<evidence type="ECO:0000313" key="3">
    <source>
        <dbReference type="Proteomes" id="UP000265515"/>
    </source>
</evidence>
<dbReference type="PANTHER" id="PTHR31296:SF1">
    <property type="entry name" value="MITOCHONDRIAL PROTEIN C2ORF69"/>
    <property type="match status" value="1"/>
</dbReference>
<protein>
    <recommendedName>
        <fullName evidence="4">DUF676 domain-containing protein</fullName>
    </recommendedName>
</protein>
<proteinExistence type="predicted"/>
<keyword evidence="3" id="KW-1185">Reference proteome</keyword>
<comment type="caution">
    <text evidence="2">The sequence shown here is derived from an EMBL/GenBank/DDBJ whole genome shotgun (WGS) entry which is preliminary data.</text>
</comment>
<dbReference type="Gramene" id="GBG93235">
    <property type="protein sequence ID" value="GBG93235"/>
    <property type="gene ID" value="CBR_g61261"/>
</dbReference>
<name>A0A388MFH5_CHABU</name>
<evidence type="ECO:0000256" key="1">
    <source>
        <dbReference type="SAM" id="MobiDB-lite"/>
    </source>
</evidence>
<dbReference type="Pfam" id="PF10561">
    <property type="entry name" value="C2orf69"/>
    <property type="match status" value="1"/>
</dbReference>
<accession>A0A388MFH5</accession>
<dbReference type="InterPro" id="IPR018881">
    <property type="entry name" value="C2orf69_mit"/>
</dbReference>
<gene>
    <name evidence="2" type="ORF">CBR_g61261</name>
</gene>
<feature type="region of interest" description="Disordered" evidence="1">
    <location>
        <begin position="129"/>
        <end position="159"/>
    </location>
</feature>
<sequence length="342" mass="38156">MRSVGSICAQGILGQINKIYYSIAPKRVPLQNVVLFVGDSGADIPDEVVQHLSRPEEMVSIVESKVGQKADVFVVCPSRYEGPFACYDHMLRGTTAAGDPLGYHGSDIKACRHIHALLSDVQLRVGADSNRSGDGLSRHQGKGGEQGENVTEEEAVEGPRRVPRTVVPRTILLGFSKGGVVLNQILAELAFLEDHPHSLVEVDNNPSGSERNSLAHLQLRDFVGSFEEFHYVDVGLNCRGAYMTDPRVLRSFAAGCRTRPRRLIMHGTPRQWCDRRRPWIAEEKERCLSILQEACADLQKAMSPTDNQRAYEGLKVEERWYSKGEKPNLRMHFRILESLELG</sequence>
<evidence type="ECO:0008006" key="4">
    <source>
        <dbReference type="Google" id="ProtNLM"/>
    </source>
</evidence>
<dbReference type="Proteomes" id="UP000265515">
    <property type="component" value="Unassembled WGS sequence"/>
</dbReference>
<dbReference type="OMA" id="MQMHFEV"/>
<evidence type="ECO:0000313" key="2">
    <source>
        <dbReference type="EMBL" id="GBG93235.1"/>
    </source>
</evidence>